<organism evidence="2 3">
    <name type="scientific">Polyplax serrata</name>
    <name type="common">Common mouse louse</name>
    <dbReference type="NCBI Taxonomy" id="468196"/>
    <lineage>
        <taxon>Eukaryota</taxon>
        <taxon>Metazoa</taxon>
        <taxon>Ecdysozoa</taxon>
        <taxon>Arthropoda</taxon>
        <taxon>Hexapoda</taxon>
        <taxon>Insecta</taxon>
        <taxon>Pterygota</taxon>
        <taxon>Neoptera</taxon>
        <taxon>Paraneoptera</taxon>
        <taxon>Psocodea</taxon>
        <taxon>Troctomorpha</taxon>
        <taxon>Phthiraptera</taxon>
        <taxon>Anoplura</taxon>
        <taxon>Polyplacidae</taxon>
        <taxon>Polyplax</taxon>
    </lineage>
</organism>
<evidence type="ECO:0000313" key="3">
    <source>
        <dbReference type="Proteomes" id="UP001359485"/>
    </source>
</evidence>
<dbReference type="EMBL" id="JAWJWF010000001">
    <property type="protein sequence ID" value="KAK6641907.1"/>
    <property type="molecule type" value="Genomic_DNA"/>
</dbReference>
<comment type="caution">
    <text evidence="2">The sequence shown here is derived from an EMBL/GenBank/DDBJ whole genome shotgun (WGS) entry which is preliminary data.</text>
</comment>
<name>A0ABR1BIT4_POLSC</name>
<evidence type="ECO:0000256" key="1">
    <source>
        <dbReference type="SAM" id="MobiDB-lite"/>
    </source>
</evidence>
<proteinExistence type="predicted"/>
<accession>A0ABR1BIT4</accession>
<evidence type="ECO:0000313" key="2">
    <source>
        <dbReference type="EMBL" id="KAK6641907.1"/>
    </source>
</evidence>
<reference evidence="2 3" key="1">
    <citation type="submission" date="2023-09" db="EMBL/GenBank/DDBJ databases">
        <title>Genomes of two closely related lineages of the louse Polyplax serrata with different host specificities.</title>
        <authorList>
            <person name="Martinu J."/>
            <person name="Tarabai H."/>
            <person name="Stefka J."/>
            <person name="Hypsa V."/>
        </authorList>
    </citation>
    <scope>NUCLEOTIDE SEQUENCE [LARGE SCALE GENOMIC DNA]</scope>
    <source>
        <strain evidence="2">98ZLc_SE</strain>
    </source>
</reference>
<feature type="region of interest" description="Disordered" evidence="1">
    <location>
        <begin position="17"/>
        <end position="49"/>
    </location>
</feature>
<sequence length="138" mass="15620">MICACFFAIPISLKTEGEKRKGQTGSWRQEKDDDGRTDDDERAELEKKSLVEENSNELIELDEGGFFAGVQGARGPTKTISQMKKKKKKKKKLKMSVENRFLNNPKQKRAFIRSCTSSSLLCSLNFTTRKIPIDSPNS</sequence>
<dbReference type="Proteomes" id="UP001359485">
    <property type="component" value="Unassembled WGS sequence"/>
</dbReference>
<gene>
    <name evidence="2" type="ORF">RUM44_013627</name>
</gene>
<protein>
    <submittedName>
        <fullName evidence="2">Uncharacterized protein</fullName>
    </submittedName>
</protein>
<keyword evidence="3" id="KW-1185">Reference proteome</keyword>